<feature type="chain" id="PRO_5033057535" description="Ferritin" evidence="10">
    <location>
        <begin position="19"/>
        <end position="188"/>
    </location>
</feature>
<evidence type="ECO:0000256" key="6">
    <source>
        <dbReference type="ARBA" id="ARBA00025111"/>
    </source>
</evidence>
<comment type="caution">
    <text evidence="12">The sequence shown here is derived from an EMBL/GenBank/DDBJ whole genome shotgun (WGS) entry which is preliminary data.</text>
</comment>
<protein>
    <recommendedName>
        <fullName evidence="9">Ferritin</fullName>
        <ecNumber evidence="9">1.16.3.1</ecNumber>
    </recommendedName>
</protein>
<evidence type="ECO:0000256" key="5">
    <source>
        <dbReference type="ARBA" id="ARBA00023004"/>
    </source>
</evidence>
<keyword evidence="13" id="KW-1185">Reference proteome</keyword>
<dbReference type="PANTHER" id="PTHR11431">
    <property type="entry name" value="FERRITIN"/>
    <property type="match status" value="1"/>
</dbReference>
<reference evidence="12" key="1">
    <citation type="submission" date="2021-02" db="EMBL/GenBank/DDBJ databases">
        <authorList>
            <person name="Nowell W R."/>
        </authorList>
    </citation>
    <scope>NUCLEOTIDE SEQUENCE</scope>
    <source>
        <strain evidence="12">Ploen Becks lab</strain>
    </source>
</reference>
<comment type="similarity">
    <text evidence="1 9">Belongs to the ferritin family.</text>
</comment>
<keyword evidence="2 9" id="KW-0409">Iron storage</keyword>
<feature type="binding site" evidence="8">
    <location>
        <position position="41"/>
    </location>
    <ligand>
        <name>Fe cation</name>
        <dbReference type="ChEBI" id="CHEBI:24875"/>
        <label>1</label>
    </ligand>
</feature>
<evidence type="ECO:0000313" key="13">
    <source>
        <dbReference type="Proteomes" id="UP000663879"/>
    </source>
</evidence>
<dbReference type="InterPro" id="IPR009040">
    <property type="entry name" value="Ferritin-like_diiron"/>
</dbReference>
<evidence type="ECO:0000256" key="9">
    <source>
        <dbReference type="RuleBase" id="RU361145"/>
    </source>
</evidence>
<feature type="signal peptide" evidence="10">
    <location>
        <begin position="1"/>
        <end position="18"/>
    </location>
</feature>
<evidence type="ECO:0000256" key="8">
    <source>
        <dbReference type="PIRSR" id="PIRSR601519-1"/>
    </source>
</evidence>
<dbReference type="SUPFAM" id="SSF47240">
    <property type="entry name" value="Ferritin-like"/>
    <property type="match status" value="1"/>
</dbReference>
<feature type="binding site" evidence="8">
    <location>
        <position position="107"/>
    </location>
    <ligand>
        <name>Fe cation</name>
        <dbReference type="ChEBI" id="CHEBI:24875"/>
        <label>1</label>
    </ligand>
</feature>
<dbReference type="InterPro" id="IPR001519">
    <property type="entry name" value="Ferritin"/>
</dbReference>
<comment type="function">
    <text evidence="6">Stores iron in a soluble, non-toxic, readily available form. Important for iron homeostasis. Has ferroxidase activity. Iron is taken up in the ferrous form and deposited as ferric hydroxides after oxidation.</text>
</comment>
<gene>
    <name evidence="12" type="ORF">OXX778_LOCUS16400</name>
</gene>
<feature type="binding site" evidence="8">
    <location>
        <position position="141"/>
    </location>
    <ligand>
        <name>Fe cation</name>
        <dbReference type="ChEBI" id="CHEBI:24875"/>
        <label>1</label>
    </ligand>
</feature>
<dbReference type="GO" id="GO:0006826">
    <property type="term" value="P:iron ion transport"/>
    <property type="evidence" value="ECO:0007669"/>
    <property type="project" value="InterPro"/>
</dbReference>
<name>A0A814GTJ0_9BILA</name>
<keyword evidence="3 8" id="KW-0479">Metal-binding</keyword>
<feature type="domain" description="Ferritin-like diiron" evidence="11">
    <location>
        <begin position="24"/>
        <end position="159"/>
    </location>
</feature>
<keyword evidence="4 9" id="KW-0560">Oxidoreductase</keyword>
<evidence type="ECO:0000256" key="4">
    <source>
        <dbReference type="ARBA" id="ARBA00023002"/>
    </source>
</evidence>
<evidence type="ECO:0000256" key="7">
    <source>
        <dbReference type="ARBA" id="ARBA00047990"/>
    </source>
</evidence>
<dbReference type="EC" id="1.16.3.1" evidence="9"/>
<feature type="binding site" evidence="8">
    <location>
        <position position="63"/>
    </location>
    <ligand>
        <name>Fe cation</name>
        <dbReference type="ChEBI" id="CHEBI:24875"/>
        <label>1</label>
    </ligand>
</feature>
<dbReference type="GO" id="GO:0005737">
    <property type="term" value="C:cytoplasm"/>
    <property type="evidence" value="ECO:0007669"/>
    <property type="project" value="TreeGrafter"/>
</dbReference>
<dbReference type="OrthoDB" id="186462at2759"/>
<dbReference type="Pfam" id="PF00210">
    <property type="entry name" value="Ferritin"/>
    <property type="match status" value="1"/>
</dbReference>
<comment type="function">
    <text evidence="9">Stores iron in a soluble, non-toxic, readily available form. Important for iron homeostasis. Iron is taken up in the ferrous form and deposited as ferric hydroxides after oxidation.</text>
</comment>
<dbReference type="GO" id="GO:0008198">
    <property type="term" value="F:ferrous iron binding"/>
    <property type="evidence" value="ECO:0007669"/>
    <property type="project" value="TreeGrafter"/>
</dbReference>
<accession>A0A814GTJ0</accession>
<sequence>MLIVKIVFTCLLIGLGSAVLQSRSRQIFSCDDVLNKQIALEFNASQTYLSLSVKESWKEELGHAEKLIDYGVMRGAKVEVPALMKPDHSKWGEMSVCEVLELSLELEKKVNEHLHEIVKCANESKDIQLGSMIEDEFIDEQYETNKFLAELLTKIERNTMQLLQNGTQVSICDGYGLTLVDKELLKSN</sequence>
<dbReference type="GO" id="GO:0004322">
    <property type="term" value="F:ferroxidase activity"/>
    <property type="evidence" value="ECO:0007669"/>
    <property type="project" value="UniProtKB-EC"/>
</dbReference>
<evidence type="ECO:0000256" key="2">
    <source>
        <dbReference type="ARBA" id="ARBA00022434"/>
    </source>
</evidence>
<evidence type="ECO:0000256" key="1">
    <source>
        <dbReference type="ARBA" id="ARBA00007513"/>
    </source>
</evidence>
<keyword evidence="10" id="KW-0732">Signal</keyword>
<dbReference type="EMBL" id="CAJNOC010003865">
    <property type="protein sequence ID" value="CAF1000916.1"/>
    <property type="molecule type" value="Genomic_DNA"/>
</dbReference>
<dbReference type="InterPro" id="IPR012347">
    <property type="entry name" value="Ferritin-like"/>
</dbReference>
<evidence type="ECO:0000256" key="10">
    <source>
        <dbReference type="SAM" id="SignalP"/>
    </source>
</evidence>
<comment type="catalytic activity">
    <reaction evidence="7 9">
        <text>4 Fe(2+) + O2 + 4 H(+) = 4 Fe(3+) + 2 H2O</text>
        <dbReference type="Rhea" id="RHEA:11148"/>
        <dbReference type="ChEBI" id="CHEBI:15377"/>
        <dbReference type="ChEBI" id="CHEBI:15378"/>
        <dbReference type="ChEBI" id="CHEBI:15379"/>
        <dbReference type="ChEBI" id="CHEBI:29033"/>
        <dbReference type="ChEBI" id="CHEBI:29034"/>
        <dbReference type="EC" id="1.16.3.1"/>
    </reaction>
</comment>
<dbReference type="PANTHER" id="PTHR11431:SF75">
    <property type="entry name" value="FERRITIN"/>
    <property type="match status" value="1"/>
</dbReference>
<feature type="binding site" evidence="8">
    <location>
        <position position="60"/>
    </location>
    <ligand>
        <name>Fe cation</name>
        <dbReference type="ChEBI" id="CHEBI:24875"/>
        <label>1</label>
    </ligand>
</feature>
<dbReference type="InterPro" id="IPR008331">
    <property type="entry name" value="Ferritin_DPS_dom"/>
</dbReference>
<dbReference type="AlphaFoldDB" id="A0A814GTJ0"/>
<dbReference type="GO" id="GO:0008199">
    <property type="term" value="F:ferric iron binding"/>
    <property type="evidence" value="ECO:0007669"/>
    <property type="project" value="InterPro"/>
</dbReference>
<dbReference type="Proteomes" id="UP000663879">
    <property type="component" value="Unassembled WGS sequence"/>
</dbReference>
<dbReference type="PROSITE" id="PS50905">
    <property type="entry name" value="FERRITIN_LIKE"/>
    <property type="match status" value="1"/>
</dbReference>
<organism evidence="12 13">
    <name type="scientific">Brachionus calyciflorus</name>
    <dbReference type="NCBI Taxonomy" id="104777"/>
    <lineage>
        <taxon>Eukaryota</taxon>
        <taxon>Metazoa</taxon>
        <taxon>Spiralia</taxon>
        <taxon>Gnathifera</taxon>
        <taxon>Rotifera</taxon>
        <taxon>Eurotatoria</taxon>
        <taxon>Monogononta</taxon>
        <taxon>Pseudotrocha</taxon>
        <taxon>Ploima</taxon>
        <taxon>Brachionidae</taxon>
        <taxon>Brachionus</taxon>
    </lineage>
</organism>
<evidence type="ECO:0000259" key="11">
    <source>
        <dbReference type="PROSITE" id="PS50905"/>
    </source>
</evidence>
<evidence type="ECO:0000313" key="12">
    <source>
        <dbReference type="EMBL" id="CAF1000916.1"/>
    </source>
</evidence>
<keyword evidence="5 8" id="KW-0408">Iron</keyword>
<dbReference type="InterPro" id="IPR009078">
    <property type="entry name" value="Ferritin-like_SF"/>
</dbReference>
<dbReference type="Gene3D" id="1.20.1260.10">
    <property type="match status" value="1"/>
</dbReference>
<evidence type="ECO:0000256" key="3">
    <source>
        <dbReference type="ARBA" id="ARBA00022723"/>
    </source>
</evidence>
<dbReference type="GO" id="GO:0006879">
    <property type="term" value="P:intracellular iron ion homeostasis"/>
    <property type="evidence" value="ECO:0007669"/>
    <property type="project" value="UniProtKB-KW"/>
</dbReference>
<proteinExistence type="inferred from homology"/>